<evidence type="ECO:0000313" key="3">
    <source>
        <dbReference type="Proteomes" id="UP000718793"/>
    </source>
</evidence>
<keyword evidence="1" id="KW-0472">Membrane</keyword>
<keyword evidence="1" id="KW-0812">Transmembrane</keyword>
<comment type="caution">
    <text evidence="2">The sequence shown here is derived from an EMBL/GenBank/DDBJ whole genome shotgun (WGS) entry which is preliminary data.</text>
</comment>
<gene>
    <name evidence="2" type="ORF">KQ875_00500</name>
</gene>
<reference evidence="2" key="1">
    <citation type="submission" date="2021-06" db="EMBL/GenBank/DDBJ databases">
        <title>Novel Mycoplasma species detected in California sea lions (Zalophus californianus) from the USA.</title>
        <authorList>
            <person name="Volokhov D.V."/>
            <person name="Furtak V.A."/>
            <person name="Zagorodnyaya T.A."/>
        </authorList>
    </citation>
    <scope>NUCLEOTIDE SEQUENCE [LARGE SCALE GENOMIC DNA]</scope>
    <source>
        <strain evidence="2">CSL 5346</strain>
    </source>
</reference>
<evidence type="ECO:0000256" key="1">
    <source>
        <dbReference type="SAM" id="Phobius"/>
    </source>
</evidence>
<keyword evidence="1" id="KW-1133">Transmembrane helix</keyword>
<organism evidence="2 3">
    <name type="scientific">Mycoplasma zalophi</name>
    <dbReference type="NCBI Taxonomy" id="191287"/>
    <lineage>
        <taxon>Bacteria</taxon>
        <taxon>Bacillati</taxon>
        <taxon>Mycoplasmatota</taxon>
        <taxon>Mollicutes</taxon>
        <taxon>Mycoplasmataceae</taxon>
        <taxon>Mycoplasma</taxon>
    </lineage>
</organism>
<dbReference type="RefSeq" id="WP_216488349.1">
    <property type="nucleotide sequence ID" value="NZ_JAHMHH010000001.1"/>
</dbReference>
<sequence>MARNNNFVKKIARFNSTKAQQNKKPVSKQEETLEVKKRWPKYLLGFLIAGILVSGITIPLVVAANRAKEDYPVLDKNSVVFKFKNKDGSISQIEYSDLKQAVDSVNEGKYVYSKVSDEIALYLYEQEYKASAWYEAIYNSNKVASKKKYFKLQSVKEIENNKARILDDLEQRLQTQFGFGKWETEFKTELAKPEYGSSKNKADAVKHLVAQEIRRNAFGRFQTEINSDFTVSEVENGLTAEHDVYYMFYNSQTQKEERVDLFKKGEVIRFGNGEKDLHFIHTSGNNQNVYIPKDKLNTTDPGETKVYAFLTKSFLNDKKDAGIYINDWLATQPIIYSKLNLKMTQNQTAADLPFSFSKQELIKLLTFTDFNNGTNTSQIDLPINRINNFKGISNFVKGENLTDEETKQAINDSLLLNVLGSANDNTYGSEGLKSLSDIYSSEKPEFYLPYISIINDDSIYTPNQKNNFFTDLKTKIIEKIFNNEQVYSSIINKQATSWSESEKELAINNNKKIADYINEMTDFDSKMGNLLRDLFAQSDSDYKTNLVYKINENYAILNSTGLNLLTLSTVNSEETARKLILSDLSRKANDVSTTALKPPFNIDNMFKDLLTSDFITKKVLEDASFVEYLKTLKYKNYSTDEEQNFSDNDVEVAKKYSKILLEFQHLQILNGKSTEIKEYIDSLIDKNLSADYVFKNGKWIVKNHGDKEFIKFIYPIFEKQINGGNK</sequence>
<dbReference type="EMBL" id="JAHMHH010000001">
    <property type="protein sequence ID" value="MBU4692078.1"/>
    <property type="molecule type" value="Genomic_DNA"/>
</dbReference>
<feature type="transmembrane region" description="Helical" evidence="1">
    <location>
        <begin position="42"/>
        <end position="62"/>
    </location>
</feature>
<evidence type="ECO:0000313" key="2">
    <source>
        <dbReference type="EMBL" id="MBU4692078.1"/>
    </source>
</evidence>
<keyword evidence="3" id="KW-1185">Reference proteome</keyword>
<dbReference type="Proteomes" id="UP000718793">
    <property type="component" value="Unassembled WGS sequence"/>
</dbReference>
<dbReference type="NCBIfam" id="NF045833">
    <property type="entry name" value="P80_membrane"/>
    <property type="match status" value="1"/>
</dbReference>
<evidence type="ECO:0008006" key="4">
    <source>
        <dbReference type="Google" id="ProtNLM"/>
    </source>
</evidence>
<name>A0ABS6DPK3_9MOLU</name>
<protein>
    <recommendedName>
        <fullName evidence="4">Membrane protein P80</fullName>
    </recommendedName>
</protein>
<proteinExistence type="predicted"/>
<accession>A0ABS6DPK3</accession>